<dbReference type="EMBL" id="JACHEG010000017">
    <property type="protein sequence ID" value="MBB6166286.1"/>
    <property type="molecule type" value="Genomic_DNA"/>
</dbReference>
<gene>
    <name evidence="1" type="ORF">HNQ72_006137</name>
</gene>
<protein>
    <submittedName>
        <fullName evidence="1">NhaP-type Na+/H+ or K+/H+ antiporter</fullName>
    </submittedName>
</protein>
<sequence>MGAGLKIDRRFSFKGWAIAWRLLLITIPLSIRGTIFKGKGILGVSTMSALLLAASLTPTDPVLAADIQVSAPLEGGEDAIRFALTAEAGLNDDLRFSLSIWRSSPA</sequence>
<dbReference type="AlphaFoldDB" id="A0A7X0D497"/>
<comment type="caution">
    <text evidence="1">The sequence shown here is derived from an EMBL/GenBank/DDBJ whole genome shotgun (WGS) entry which is preliminary data.</text>
</comment>
<evidence type="ECO:0000313" key="2">
    <source>
        <dbReference type="Proteomes" id="UP000547879"/>
    </source>
</evidence>
<reference evidence="1 2" key="1">
    <citation type="submission" date="2020-08" db="EMBL/GenBank/DDBJ databases">
        <title>Genomic Encyclopedia of Type Strains, Phase IV (KMG-IV): sequencing the most valuable type-strain genomes for metagenomic binning, comparative biology and taxonomic classification.</title>
        <authorList>
            <person name="Goeker M."/>
        </authorList>
    </citation>
    <scope>NUCLEOTIDE SEQUENCE [LARGE SCALE GENOMIC DNA]</scope>
    <source>
        <strain evidence="1 2">DSM 100734</strain>
    </source>
</reference>
<accession>A0A7X0D497</accession>
<dbReference type="Proteomes" id="UP000547879">
    <property type="component" value="Unassembled WGS sequence"/>
</dbReference>
<keyword evidence="2" id="KW-1185">Reference proteome</keyword>
<name>A0A7X0D497_9HYPH</name>
<dbReference type="RefSeq" id="WP_183998249.1">
    <property type="nucleotide sequence ID" value="NZ_BMHW01000020.1"/>
</dbReference>
<proteinExistence type="predicted"/>
<organism evidence="1 2">
    <name type="scientific">Rhizobium wenxiniae</name>
    <dbReference type="NCBI Taxonomy" id="1737357"/>
    <lineage>
        <taxon>Bacteria</taxon>
        <taxon>Pseudomonadati</taxon>
        <taxon>Pseudomonadota</taxon>
        <taxon>Alphaproteobacteria</taxon>
        <taxon>Hyphomicrobiales</taxon>
        <taxon>Rhizobiaceae</taxon>
        <taxon>Rhizobium/Agrobacterium group</taxon>
        <taxon>Rhizobium</taxon>
    </lineage>
</organism>
<evidence type="ECO:0000313" key="1">
    <source>
        <dbReference type="EMBL" id="MBB6166286.1"/>
    </source>
</evidence>